<feature type="non-terminal residue" evidence="1">
    <location>
        <position position="1"/>
    </location>
</feature>
<name>A0ABD0JS44_9CAEN</name>
<gene>
    <name evidence="1" type="ORF">BaRGS_00031176</name>
</gene>
<proteinExistence type="predicted"/>
<evidence type="ECO:0000313" key="2">
    <source>
        <dbReference type="Proteomes" id="UP001519460"/>
    </source>
</evidence>
<accession>A0ABD0JS44</accession>
<dbReference type="Proteomes" id="UP001519460">
    <property type="component" value="Unassembled WGS sequence"/>
</dbReference>
<protein>
    <submittedName>
        <fullName evidence="1">Uncharacterized protein</fullName>
    </submittedName>
</protein>
<evidence type="ECO:0000313" key="1">
    <source>
        <dbReference type="EMBL" id="KAK7477571.1"/>
    </source>
</evidence>
<dbReference type="AlphaFoldDB" id="A0ABD0JS44"/>
<organism evidence="1 2">
    <name type="scientific">Batillaria attramentaria</name>
    <dbReference type="NCBI Taxonomy" id="370345"/>
    <lineage>
        <taxon>Eukaryota</taxon>
        <taxon>Metazoa</taxon>
        <taxon>Spiralia</taxon>
        <taxon>Lophotrochozoa</taxon>
        <taxon>Mollusca</taxon>
        <taxon>Gastropoda</taxon>
        <taxon>Caenogastropoda</taxon>
        <taxon>Sorbeoconcha</taxon>
        <taxon>Cerithioidea</taxon>
        <taxon>Batillariidae</taxon>
        <taxon>Batillaria</taxon>
    </lineage>
</organism>
<dbReference type="EMBL" id="JACVVK020000346">
    <property type="protein sequence ID" value="KAK7477571.1"/>
    <property type="molecule type" value="Genomic_DNA"/>
</dbReference>
<comment type="caution">
    <text evidence="1">The sequence shown here is derived from an EMBL/GenBank/DDBJ whole genome shotgun (WGS) entry which is preliminary data.</text>
</comment>
<reference evidence="1 2" key="1">
    <citation type="journal article" date="2023" name="Sci. Data">
        <title>Genome assembly of the Korean intertidal mud-creeper Batillaria attramentaria.</title>
        <authorList>
            <person name="Patra A.K."/>
            <person name="Ho P.T."/>
            <person name="Jun S."/>
            <person name="Lee S.J."/>
            <person name="Kim Y."/>
            <person name="Won Y.J."/>
        </authorList>
    </citation>
    <scope>NUCLEOTIDE SEQUENCE [LARGE SCALE GENOMIC DNA]</scope>
    <source>
        <strain evidence="1">Wonlab-2016</strain>
    </source>
</reference>
<keyword evidence="2" id="KW-1185">Reference proteome</keyword>
<sequence length="104" mass="11185">AVARFFCVLHKLELLTGEALSDQEILSTGRCRPVVIVSQKPAPQVQTAHLAVPQILRRHALLQINHKLETQFLAGCGVAHVDCLCVRGRGHGDIGASLECAVAL</sequence>